<dbReference type="Pfam" id="PF13358">
    <property type="entry name" value="DDE_3"/>
    <property type="match status" value="1"/>
</dbReference>
<dbReference type="AlphaFoldDB" id="A0A9P7C4W8"/>
<dbReference type="Gene3D" id="3.30.420.10">
    <property type="entry name" value="Ribonuclease H-like superfamily/Ribonuclease H"/>
    <property type="match status" value="1"/>
</dbReference>
<reference evidence="3" key="1">
    <citation type="journal article" date="2020" name="Microb. Genom.">
        <title>Genetic diversity of clinical and environmental Mucorales isolates obtained from an investigation of mucormycosis cases among solid organ transplant recipients.</title>
        <authorList>
            <person name="Nguyen M.H."/>
            <person name="Kaul D."/>
            <person name="Muto C."/>
            <person name="Cheng S.J."/>
            <person name="Richter R.A."/>
            <person name="Bruno V.M."/>
            <person name="Liu G."/>
            <person name="Beyhan S."/>
            <person name="Sundermann A.J."/>
            <person name="Mounaud S."/>
            <person name="Pasculle A.W."/>
            <person name="Nierman W.C."/>
            <person name="Driscoll E."/>
            <person name="Cumbie R."/>
            <person name="Clancy C.J."/>
            <person name="Dupont C.L."/>
        </authorList>
    </citation>
    <scope>NUCLEOTIDE SEQUENCE</scope>
    <source>
        <strain evidence="3">GL16</strain>
    </source>
</reference>
<evidence type="ECO:0000256" key="1">
    <source>
        <dbReference type="SAM" id="Coils"/>
    </source>
</evidence>
<gene>
    <name evidence="3" type="ORF">G6F51_011219</name>
</gene>
<dbReference type="Proteomes" id="UP000717996">
    <property type="component" value="Unassembled WGS sequence"/>
</dbReference>
<feature type="coiled-coil region" evidence="1">
    <location>
        <begin position="139"/>
        <end position="173"/>
    </location>
</feature>
<proteinExistence type="predicted"/>
<name>A0A9P7C4W8_RHIOR</name>
<evidence type="ECO:0000313" key="4">
    <source>
        <dbReference type="Proteomes" id="UP000717996"/>
    </source>
</evidence>
<dbReference type="InterPro" id="IPR036397">
    <property type="entry name" value="RNaseH_sf"/>
</dbReference>
<feature type="domain" description="Tc1-like transposase DDE" evidence="2">
    <location>
        <begin position="112"/>
        <end position="160"/>
    </location>
</feature>
<accession>A0A9P7C4W8</accession>
<dbReference type="GO" id="GO:0003676">
    <property type="term" value="F:nucleic acid binding"/>
    <property type="evidence" value="ECO:0007669"/>
    <property type="project" value="InterPro"/>
</dbReference>
<evidence type="ECO:0000259" key="2">
    <source>
        <dbReference type="Pfam" id="PF13358"/>
    </source>
</evidence>
<dbReference type="EMBL" id="JAANIT010002593">
    <property type="protein sequence ID" value="KAG1535990.1"/>
    <property type="molecule type" value="Genomic_DNA"/>
</dbReference>
<evidence type="ECO:0000313" key="3">
    <source>
        <dbReference type="EMBL" id="KAG1535990.1"/>
    </source>
</evidence>
<dbReference type="OrthoDB" id="2446457at2759"/>
<organism evidence="3 4">
    <name type="scientific">Rhizopus oryzae</name>
    <name type="common">Mucormycosis agent</name>
    <name type="synonym">Rhizopus arrhizus var. delemar</name>
    <dbReference type="NCBI Taxonomy" id="64495"/>
    <lineage>
        <taxon>Eukaryota</taxon>
        <taxon>Fungi</taxon>
        <taxon>Fungi incertae sedis</taxon>
        <taxon>Mucoromycota</taxon>
        <taxon>Mucoromycotina</taxon>
        <taxon>Mucoromycetes</taxon>
        <taxon>Mucorales</taxon>
        <taxon>Mucorineae</taxon>
        <taxon>Rhizopodaceae</taxon>
        <taxon>Rhizopus</taxon>
    </lineage>
</organism>
<comment type="caution">
    <text evidence="3">The sequence shown here is derived from an EMBL/GenBank/DDBJ whole genome shotgun (WGS) entry which is preliminary data.</text>
</comment>
<keyword evidence="1" id="KW-0175">Coiled coil</keyword>
<protein>
    <recommendedName>
        <fullName evidence="2">Tc1-like transposase DDE domain-containing protein</fullName>
    </recommendedName>
</protein>
<sequence length="199" mass="23197">MSAQISKDCLRPLVISEDETKKKTAEIVGLDRSTVQDIKANIDNYSSPLPYKQTERILLPLKEINMGLAKLDVFVCIETLRSYVNQLDFKSYRAAHKPKLTARHCKSGCARWWKETHQIKGFEYWPGQSPDLNLIEHVWNALERRVERERSSVKKLEQLKVALREEWERMDDEFADGSVRNMKRRCKAVVKTKGGVKEY</sequence>
<dbReference type="InterPro" id="IPR038717">
    <property type="entry name" value="Tc1-like_DDE_dom"/>
</dbReference>